<organism evidence="7 8">
    <name type="scientific">Anaerorhabdus furcosa</name>
    <dbReference type="NCBI Taxonomy" id="118967"/>
    <lineage>
        <taxon>Bacteria</taxon>
        <taxon>Bacillati</taxon>
        <taxon>Bacillota</taxon>
        <taxon>Erysipelotrichia</taxon>
        <taxon>Erysipelotrichales</taxon>
        <taxon>Erysipelotrichaceae</taxon>
        <taxon>Anaerorhabdus</taxon>
    </lineage>
</organism>
<keyword evidence="3 5" id="KW-0159">Chromosome partition</keyword>
<dbReference type="GO" id="GO:0006260">
    <property type="term" value="P:DNA replication"/>
    <property type="evidence" value="ECO:0007669"/>
    <property type="project" value="UniProtKB-UniRule"/>
</dbReference>
<dbReference type="GO" id="GO:0051304">
    <property type="term" value="P:chromosome separation"/>
    <property type="evidence" value="ECO:0007669"/>
    <property type="project" value="InterPro"/>
</dbReference>
<keyword evidence="2 5" id="KW-0132">Cell division</keyword>
<keyword evidence="6" id="KW-0175">Coiled coil</keyword>
<evidence type="ECO:0000256" key="4">
    <source>
        <dbReference type="ARBA" id="ARBA00023306"/>
    </source>
</evidence>
<dbReference type="Gene3D" id="1.10.10.10">
    <property type="entry name" value="Winged helix-like DNA-binding domain superfamily/Winged helix DNA-binding domain"/>
    <property type="match status" value="2"/>
</dbReference>
<proteinExistence type="inferred from homology"/>
<dbReference type="PANTHER" id="PTHR34298:SF2">
    <property type="entry name" value="SEGREGATION AND CONDENSATION PROTEIN B"/>
    <property type="match status" value="1"/>
</dbReference>
<gene>
    <name evidence="5" type="primary">scpB</name>
    <name evidence="7" type="ORF">SAMN02745191_2398</name>
</gene>
<dbReference type="EMBL" id="FUWY01000009">
    <property type="protein sequence ID" value="SKA01224.1"/>
    <property type="molecule type" value="Genomic_DNA"/>
</dbReference>
<dbReference type="PANTHER" id="PTHR34298">
    <property type="entry name" value="SEGREGATION AND CONDENSATION PROTEIN B"/>
    <property type="match status" value="1"/>
</dbReference>
<dbReference type="InterPro" id="IPR005234">
    <property type="entry name" value="ScpB_csome_segregation"/>
</dbReference>
<comment type="subunit">
    <text evidence="5">Homodimer. Homodimerization may be required to stabilize the binding of ScpA to the Smc head domains. Component of a cohesin-like complex composed of ScpA, ScpB and the Smc homodimer, in which ScpA and ScpB bind to the head domain of Smc. The presence of the three proteins is required for the association of the complex with DNA.</text>
</comment>
<evidence type="ECO:0000256" key="2">
    <source>
        <dbReference type="ARBA" id="ARBA00022618"/>
    </source>
</evidence>
<keyword evidence="4 5" id="KW-0131">Cell cycle</keyword>
<dbReference type="Proteomes" id="UP000243297">
    <property type="component" value="Unassembled WGS sequence"/>
</dbReference>
<protein>
    <recommendedName>
        <fullName evidence="5">Segregation and condensation protein B</fullName>
    </recommendedName>
</protein>
<dbReference type="GO" id="GO:0005737">
    <property type="term" value="C:cytoplasm"/>
    <property type="evidence" value="ECO:0007669"/>
    <property type="project" value="UniProtKB-SubCell"/>
</dbReference>
<dbReference type="AlphaFoldDB" id="A0A1T4QC28"/>
<evidence type="ECO:0000256" key="5">
    <source>
        <dbReference type="HAMAP-Rule" id="MF_01804"/>
    </source>
</evidence>
<keyword evidence="8" id="KW-1185">Reference proteome</keyword>
<evidence type="ECO:0000256" key="6">
    <source>
        <dbReference type="SAM" id="Coils"/>
    </source>
</evidence>
<dbReference type="Pfam" id="PF04079">
    <property type="entry name" value="SMC_ScpB"/>
    <property type="match status" value="1"/>
</dbReference>
<dbReference type="RefSeq" id="WP_200804821.1">
    <property type="nucleotide sequence ID" value="NZ_FUWY01000009.1"/>
</dbReference>
<dbReference type="NCBIfam" id="TIGR00281">
    <property type="entry name" value="SMC-Scp complex subunit ScpB"/>
    <property type="match status" value="1"/>
</dbReference>
<dbReference type="GO" id="GO:0051301">
    <property type="term" value="P:cell division"/>
    <property type="evidence" value="ECO:0007669"/>
    <property type="project" value="UniProtKB-KW"/>
</dbReference>
<dbReference type="SUPFAM" id="SSF46785">
    <property type="entry name" value="Winged helix' DNA-binding domain"/>
    <property type="match status" value="2"/>
</dbReference>
<comment type="function">
    <text evidence="5">Participates in chromosomal partition during cell division. May act via the formation of a condensin-like complex containing Smc and ScpA that pull DNA away from mid-cell into both cell halves.</text>
</comment>
<evidence type="ECO:0000256" key="3">
    <source>
        <dbReference type="ARBA" id="ARBA00022829"/>
    </source>
</evidence>
<comment type="subcellular location">
    <subcellularLocation>
        <location evidence="5">Cytoplasm</location>
    </subcellularLocation>
    <text evidence="5">Associated with two foci at the outer edges of the nucleoid region in young cells, and at four foci within both cell halves in older cells.</text>
</comment>
<reference evidence="8" key="1">
    <citation type="submission" date="2017-02" db="EMBL/GenBank/DDBJ databases">
        <authorList>
            <person name="Varghese N."/>
            <person name="Submissions S."/>
        </authorList>
    </citation>
    <scope>NUCLEOTIDE SEQUENCE [LARGE SCALE GENOMIC DNA]</scope>
    <source>
        <strain evidence="8">ATCC 25662</strain>
    </source>
</reference>
<dbReference type="InterPro" id="IPR036388">
    <property type="entry name" value="WH-like_DNA-bd_sf"/>
</dbReference>
<dbReference type="InterPro" id="IPR036390">
    <property type="entry name" value="WH_DNA-bd_sf"/>
</dbReference>
<accession>A0A1T4QC28</accession>
<dbReference type="STRING" id="118967.SAMN02745191_2398"/>
<evidence type="ECO:0000313" key="8">
    <source>
        <dbReference type="Proteomes" id="UP000243297"/>
    </source>
</evidence>
<feature type="coiled-coil region" evidence="6">
    <location>
        <begin position="2"/>
        <end position="38"/>
    </location>
</feature>
<evidence type="ECO:0000256" key="1">
    <source>
        <dbReference type="ARBA" id="ARBA00022490"/>
    </source>
</evidence>
<evidence type="ECO:0000313" key="7">
    <source>
        <dbReference type="EMBL" id="SKA01224.1"/>
    </source>
</evidence>
<name>A0A1T4QC28_9FIRM</name>
<dbReference type="HAMAP" id="MF_01804">
    <property type="entry name" value="ScpB"/>
    <property type="match status" value="1"/>
</dbReference>
<comment type="similarity">
    <text evidence="5">Belongs to the ScpB family.</text>
</comment>
<sequence>MIENLENNKEEVIEEKEVMLHEELTSEQEEKIEEAIQETNKVEEGNRAGTILEGLLFIVGEEGITLAQASEVLGISQERAEEEFSLLQAAYAEDSRGFEIANYGGTYKFLSKAIVHPYAEKLFQTTKTAGISQAALETLAIIAYKQPITRVEIEEIRGVGCDMMLRKLEARNLIRENGRSDAPGRPILYEVTDEFMDSFKLYSLDELPKLPEFNTDENSENLFD</sequence>
<keyword evidence="1 5" id="KW-0963">Cytoplasm</keyword>